<reference evidence="2 3" key="1">
    <citation type="submission" date="2021-04" db="EMBL/GenBank/DDBJ databases">
        <title>Description of novel Flavobacterium sp. F-328.</title>
        <authorList>
            <person name="Saticioglu I.B."/>
        </authorList>
    </citation>
    <scope>NUCLEOTIDE SEQUENCE [LARGE SCALE GENOMIC DNA]</scope>
    <source>
        <strain evidence="2 3">F-328</strain>
    </source>
</reference>
<feature type="transmembrane region" description="Helical" evidence="1">
    <location>
        <begin position="6"/>
        <end position="23"/>
    </location>
</feature>
<dbReference type="Proteomes" id="UP000679008">
    <property type="component" value="Unassembled WGS sequence"/>
</dbReference>
<sequence>MKKGISILIVIVTILVVLLYFQFNYTKKTNELGNANQIEGLTVFTDNNPILEYEFLGTVKVDTSKLQDAEYDHIRDQLIIKAKTQFANAQGIIITPKDKKAVVIRFKN</sequence>
<keyword evidence="1" id="KW-0472">Membrane</keyword>
<comment type="caution">
    <text evidence="2">The sequence shown here is derived from an EMBL/GenBank/DDBJ whole genome shotgun (WGS) entry which is preliminary data.</text>
</comment>
<evidence type="ECO:0000313" key="2">
    <source>
        <dbReference type="EMBL" id="MBQ0908181.1"/>
    </source>
</evidence>
<keyword evidence="1" id="KW-0812">Transmembrane</keyword>
<dbReference type="RefSeq" id="WP_210788656.1">
    <property type="nucleotide sequence ID" value="NZ_JAGPXB010000003.1"/>
</dbReference>
<proteinExistence type="predicted"/>
<evidence type="ECO:0000256" key="1">
    <source>
        <dbReference type="SAM" id="Phobius"/>
    </source>
</evidence>
<protein>
    <recommendedName>
        <fullName evidence="4">DUF4907 domain-containing protein</fullName>
    </recommendedName>
</protein>
<keyword evidence="3" id="KW-1185">Reference proteome</keyword>
<evidence type="ECO:0000313" key="3">
    <source>
        <dbReference type="Proteomes" id="UP000679008"/>
    </source>
</evidence>
<gene>
    <name evidence="2" type="ORF">KBJ98_05650</name>
</gene>
<name>A0ABS5D2D6_9FLAO</name>
<keyword evidence="1" id="KW-1133">Transmembrane helix</keyword>
<dbReference type="EMBL" id="JAGPXB010000003">
    <property type="protein sequence ID" value="MBQ0908181.1"/>
    <property type="molecule type" value="Genomic_DNA"/>
</dbReference>
<accession>A0ABS5D2D6</accession>
<evidence type="ECO:0008006" key="4">
    <source>
        <dbReference type="Google" id="ProtNLM"/>
    </source>
</evidence>
<organism evidence="2 3">
    <name type="scientific">Flavobacterium erciyesense</name>
    <dbReference type="NCBI Taxonomy" id="2825842"/>
    <lineage>
        <taxon>Bacteria</taxon>
        <taxon>Pseudomonadati</taxon>
        <taxon>Bacteroidota</taxon>
        <taxon>Flavobacteriia</taxon>
        <taxon>Flavobacteriales</taxon>
        <taxon>Flavobacteriaceae</taxon>
        <taxon>Flavobacterium</taxon>
    </lineage>
</organism>